<gene>
    <name evidence="5" type="ORF">SAMN05443575_0189</name>
</gene>
<dbReference type="InterPro" id="IPR003593">
    <property type="entry name" value="AAA+_ATPase"/>
</dbReference>
<dbReference type="SUPFAM" id="SSF54211">
    <property type="entry name" value="Ribosomal protein S5 domain 2-like"/>
    <property type="match status" value="1"/>
</dbReference>
<organism evidence="5 6">
    <name type="scientific">Jatrophihabitans endophyticus</name>
    <dbReference type="NCBI Taxonomy" id="1206085"/>
    <lineage>
        <taxon>Bacteria</taxon>
        <taxon>Bacillati</taxon>
        <taxon>Actinomycetota</taxon>
        <taxon>Actinomycetes</taxon>
        <taxon>Jatrophihabitantales</taxon>
        <taxon>Jatrophihabitantaceae</taxon>
        <taxon>Jatrophihabitans</taxon>
    </lineage>
</organism>
<dbReference type="InterPro" id="IPR045006">
    <property type="entry name" value="CHLI-like"/>
</dbReference>
<dbReference type="RefSeq" id="WP_073384864.1">
    <property type="nucleotide sequence ID" value="NZ_FQVU01000001.1"/>
</dbReference>
<dbReference type="PROSITE" id="PS50051">
    <property type="entry name" value="MCM_2"/>
    <property type="match status" value="1"/>
</dbReference>
<dbReference type="SMART" id="SM00382">
    <property type="entry name" value="AAA"/>
    <property type="match status" value="1"/>
</dbReference>
<dbReference type="Pfam" id="PF13541">
    <property type="entry name" value="ChlI"/>
    <property type="match status" value="1"/>
</dbReference>
<keyword evidence="6" id="KW-1185">Reference proteome</keyword>
<protein>
    <submittedName>
        <fullName evidence="5">Magnesium chelatase family protein</fullName>
    </submittedName>
</protein>
<dbReference type="Gene3D" id="3.30.230.10">
    <property type="match status" value="1"/>
</dbReference>
<dbReference type="STRING" id="1206085.SAMN05443575_0189"/>
<dbReference type="Gene3D" id="3.40.50.300">
    <property type="entry name" value="P-loop containing nucleotide triphosphate hydrolases"/>
    <property type="match status" value="1"/>
</dbReference>
<feature type="domain" description="MCM C-terminal AAA(+) ATPase" evidence="4">
    <location>
        <begin position="293"/>
        <end position="385"/>
    </location>
</feature>
<keyword evidence="3" id="KW-0067">ATP-binding</keyword>
<dbReference type="GO" id="GO:0005524">
    <property type="term" value="F:ATP binding"/>
    <property type="evidence" value="ECO:0007669"/>
    <property type="project" value="UniProtKB-KW"/>
</dbReference>
<dbReference type="PRINTS" id="PR01657">
    <property type="entry name" value="MCMFAMILY"/>
</dbReference>
<accession>A0A1M5CCQ3</accession>
<sequence>MGLAKTLAVGLSGIDGHVVEVECDISAGLPGMSFTGRADGSVVESRDRLRAAVHNCGADWPNRKITVALLPADTPKRGSRFDLAVGLAVLAADGQLPPPAVAAAAWIAELGLTGALRPVRGVLPAVVAARAHGVERVVVARANAAEAALVDGVDVRAADDLGQIVRWLTGEGPALDRAAVAAAATDGRAGPDLADVAGQGMARRALEITAAGGHHLYLVGSPGAGKTMLAERLPDLLPPLDDAAALEVTAIHSIAGLLGEGATLVRRPPIRAPHHTASLAALVGGGSHLARPGAISLAHRGVLFLDEAPEFAPASLDALRQPLESGTVVLLRAGGAVTYPARFQLVLAANPCSCAARPSECVCSAHALRRHRQRLSGPLMDRIDLRVRVEPVARAALLDRGGARESTAEVAQRVAEARRRAVERWAPTGLRVNADIPGSVLRSRQWLPPAGALQRAEELLERGELSARGFDRVLRTAWTIADLAGVPALDRDALEEALFFRAGTVEASAA</sequence>
<dbReference type="InterPro" id="IPR020568">
    <property type="entry name" value="Ribosomal_Su5_D2-typ_SF"/>
</dbReference>
<evidence type="ECO:0000256" key="3">
    <source>
        <dbReference type="ARBA" id="ARBA00022840"/>
    </source>
</evidence>
<dbReference type="CDD" id="cd00009">
    <property type="entry name" value="AAA"/>
    <property type="match status" value="1"/>
</dbReference>
<dbReference type="InterPro" id="IPR001208">
    <property type="entry name" value="MCM_dom"/>
</dbReference>
<dbReference type="InterPro" id="IPR014721">
    <property type="entry name" value="Ribsml_uS5_D2-typ_fold_subgr"/>
</dbReference>
<dbReference type="PANTHER" id="PTHR32039:SF7">
    <property type="entry name" value="COMPETENCE PROTEIN COMM"/>
    <property type="match status" value="1"/>
</dbReference>
<name>A0A1M5CCQ3_9ACTN</name>
<proteinExistence type="inferred from homology"/>
<dbReference type="Pfam" id="PF13335">
    <property type="entry name" value="Mg_chelatase_C"/>
    <property type="match status" value="1"/>
</dbReference>
<comment type="similarity">
    <text evidence="1">Belongs to the Mg-chelatase subunits D/I family. ComM subfamily.</text>
</comment>
<evidence type="ECO:0000256" key="2">
    <source>
        <dbReference type="ARBA" id="ARBA00022741"/>
    </source>
</evidence>
<dbReference type="InterPro" id="IPR025158">
    <property type="entry name" value="Mg_chelat-rel_C"/>
</dbReference>
<evidence type="ECO:0000313" key="5">
    <source>
        <dbReference type="EMBL" id="SHF52377.1"/>
    </source>
</evidence>
<evidence type="ECO:0000259" key="4">
    <source>
        <dbReference type="PROSITE" id="PS50051"/>
    </source>
</evidence>
<dbReference type="Pfam" id="PF01078">
    <property type="entry name" value="Mg_chelatase"/>
    <property type="match status" value="1"/>
</dbReference>
<reference evidence="5 6" key="1">
    <citation type="submission" date="2016-11" db="EMBL/GenBank/DDBJ databases">
        <authorList>
            <person name="Jaros S."/>
            <person name="Januszkiewicz K."/>
            <person name="Wedrychowicz H."/>
        </authorList>
    </citation>
    <scope>NUCLEOTIDE SEQUENCE [LARGE SCALE GENOMIC DNA]</scope>
    <source>
        <strain evidence="5 6">DSM 45627</strain>
    </source>
</reference>
<dbReference type="GO" id="GO:0003677">
    <property type="term" value="F:DNA binding"/>
    <property type="evidence" value="ECO:0007669"/>
    <property type="project" value="InterPro"/>
</dbReference>
<dbReference type="PANTHER" id="PTHR32039">
    <property type="entry name" value="MAGNESIUM-CHELATASE SUBUNIT CHLI"/>
    <property type="match status" value="1"/>
</dbReference>
<dbReference type="EMBL" id="FQVU01000001">
    <property type="protein sequence ID" value="SHF52377.1"/>
    <property type="molecule type" value="Genomic_DNA"/>
</dbReference>
<dbReference type="InterPro" id="IPR027417">
    <property type="entry name" value="P-loop_NTPase"/>
</dbReference>
<dbReference type="OrthoDB" id="9813147at2"/>
<dbReference type="Proteomes" id="UP000186132">
    <property type="component" value="Unassembled WGS sequence"/>
</dbReference>
<dbReference type="AlphaFoldDB" id="A0A1M5CCQ3"/>
<dbReference type="InterPro" id="IPR000523">
    <property type="entry name" value="Mg_chelatse_chII-like_cat_dom"/>
</dbReference>
<evidence type="ECO:0000256" key="1">
    <source>
        <dbReference type="ARBA" id="ARBA00006354"/>
    </source>
</evidence>
<dbReference type="SUPFAM" id="SSF52540">
    <property type="entry name" value="P-loop containing nucleoside triphosphate hydrolases"/>
    <property type="match status" value="1"/>
</dbReference>
<dbReference type="NCBIfam" id="TIGR00368">
    <property type="entry name" value="YifB family Mg chelatase-like AAA ATPase"/>
    <property type="match status" value="1"/>
</dbReference>
<evidence type="ECO:0000313" key="6">
    <source>
        <dbReference type="Proteomes" id="UP000186132"/>
    </source>
</evidence>
<keyword evidence="2" id="KW-0547">Nucleotide-binding</keyword>
<dbReference type="InterPro" id="IPR004482">
    <property type="entry name" value="Mg_chelat-rel"/>
</dbReference>